<dbReference type="Pfam" id="PF00583">
    <property type="entry name" value="Acetyltransf_1"/>
    <property type="match status" value="1"/>
</dbReference>
<dbReference type="PROSITE" id="PS51186">
    <property type="entry name" value="GNAT"/>
    <property type="match status" value="1"/>
</dbReference>
<gene>
    <name evidence="3" type="ORF">GEMMAAP_16510</name>
</gene>
<dbReference type="InterPro" id="IPR016181">
    <property type="entry name" value="Acyl_CoA_acyltransferase"/>
</dbReference>
<dbReference type="InterPro" id="IPR050769">
    <property type="entry name" value="NAT_camello-type"/>
</dbReference>
<keyword evidence="1 3" id="KW-0808">Transferase</keyword>
<dbReference type="AlphaFoldDB" id="A0A143BN91"/>
<evidence type="ECO:0000259" key="2">
    <source>
        <dbReference type="PROSITE" id="PS51186"/>
    </source>
</evidence>
<name>A0A143BN91_9BACT</name>
<dbReference type="GO" id="GO:0008080">
    <property type="term" value="F:N-acetyltransferase activity"/>
    <property type="evidence" value="ECO:0007669"/>
    <property type="project" value="InterPro"/>
</dbReference>
<protein>
    <submittedName>
        <fullName evidence="3">Acetyltransferase</fullName>
    </submittedName>
</protein>
<reference evidence="3 4" key="1">
    <citation type="journal article" date="2014" name="Proc. Natl. Acad. Sci. U.S.A.">
        <title>Functional type 2 photosynthetic reaction centers found in the rare bacterial phylum Gemmatimonadetes.</title>
        <authorList>
            <person name="Zeng Y."/>
            <person name="Feng F."/>
            <person name="Medova H."/>
            <person name="Dean J."/>
            <person name="Koblizek M."/>
        </authorList>
    </citation>
    <scope>NUCLEOTIDE SEQUENCE [LARGE SCALE GENOMIC DNA]</scope>
    <source>
        <strain evidence="3 4">AP64</strain>
    </source>
</reference>
<evidence type="ECO:0000313" key="4">
    <source>
        <dbReference type="Proteomes" id="UP000076404"/>
    </source>
</evidence>
<dbReference type="EMBL" id="CP011454">
    <property type="protein sequence ID" value="AMW05960.1"/>
    <property type="molecule type" value="Genomic_DNA"/>
</dbReference>
<dbReference type="Proteomes" id="UP000076404">
    <property type="component" value="Chromosome"/>
</dbReference>
<dbReference type="CDD" id="cd04301">
    <property type="entry name" value="NAT_SF"/>
    <property type="match status" value="1"/>
</dbReference>
<dbReference type="PANTHER" id="PTHR13947">
    <property type="entry name" value="GNAT FAMILY N-ACETYLTRANSFERASE"/>
    <property type="match status" value="1"/>
</dbReference>
<dbReference type="STRING" id="1379270.GEMMAAP_16510"/>
<dbReference type="Gene3D" id="3.40.630.30">
    <property type="match status" value="1"/>
</dbReference>
<evidence type="ECO:0000256" key="1">
    <source>
        <dbReference type="ARBA" id="ARBA00022679"/>
    </source>
</evidence>
<dbReference type="eggNOG" id="COG0456">
    <property type="taxonomic scope" value="Bacteria"/>
</dbReference>
<dbReference type="KEGG" id="gph:GEMMAAP_16510"/>
<accession>A0A143BN91</accession>
<dbReference type="PANTHER" id="PTHR13947:SF37">
    <property type="entry name" value="LD18367P"/>
    <property type="match status" value="1"/>
</dbReference>
<evidence type="ECO:0000313" key="3">
    <source>
        <dbReference type="EMBL" id="AMW05960.1"/>
    </source>
</evidence>
<dbReference type="SUPFAM" id="SSF55729">
    <property type="entry name" value="Acyl-CoA N-acyltransferases (Nat)"/>
    <property type="match status" value="1"/>
</dbReference>
<organism evidence="3 4">
    <name type="scientific">Gemmatimonas phototrophica</name>
    <dbReference type="NCBI Taxonomy" id="1379270"/>
    <lineage>
        <taxon>Bacteria</taxon>
        <taxon>Pseudomonadati</taxon>
        <taxon>Gemmatimonadota</taxon>
        <taxon>Gemmatimonadia</taxon>
        <taxon>Gemmatimonadales</taxon>
        <taxon>Gemmatimonadaceae</taxon>
        <taxon>Gemmatimonas</taxon>
    </lineage>
</organism>
<keyword evidence="4" id="KW-1185">Reference proteome</keyword>
<reference evidence="3 4" key="2">
    <citation type="journal article" date="2016" name="Environ. Microbiol. Rep.">
        <title>Metagenomic evidence for the presence of phototrophic Gemmatimonadetes bacteria in diverse environments.</title>
        <authorList>
            <person name="Zeng Y."/>
            <person name="Baumbach J."/>
            <person name="Barbosa E.G."/>
            <person name="Azevedo V."/>
            <person name="Zhang C."/>
            <person name="Koblizek M."/>
        </authorList>
    </citation>
    <scope>NUCLEOTIDE SEQUENCE [LARGE SCALE GENOMIC DNA]</scope>
    <source>
        <strain evidence="3 4">AP64</strain>
    </source>
</reference>
<proteinExistence type="predicted"/>
<dbReference type="RefSeq" id="WP_026848309.1">
    <property type="nucleotide sequence ID" value="NZ_CP011454.1"/>
</dbReference>
<feature type="domain" description="N-acetyltransferase" evidence="2">
    <location>
        <begin position="18"/>
        <end position="161"/>
    </location>
</feature>
<dbReference type="InterPro" id="IPR000182">
    <property type="entry name" value="GNAT_dom"/>
</dbReference>
<sequence length="161" mass="18087">MIPGVTLRPLRVGDMGWIVHRQALLYEREYGWGVRFEALVARVAADFMQHFDAQYEQAWVAERGGELVGAVFLAKVNERTAKLRMLYVEPSTRGLGLGRHLVQTCIAGARARGYQTMTLWTNAVLTAARAIYVAEGFTLVHSEVHELFGPQQVGETWELVL</sequence>